<evidence type="ECO:0000256" key="8">
    <source>
        <dbReference type="HAMAP-Rule" id="MF_00423"/>
    </source>
</evidence>
<dbReference type="SUPFAM" id="SSF53383">
    <property type="entry name" value="PLP-dependent transferases"/>
    <property type="match status" value="1"/>
</dbReference>
<comment type="cofactor">
    <cofactor evidence="1 8">
        <name>pyridoxal 5'-phosphate</name>
        <dbReference type="ChEBI" id="CHEBI:597326"/>
    </cofactor>
</comment>
<accession>A0ABR6RD76</accession>
<dbReference type="PANTHER" id="PTHR32328:SF0">
    <property type="entry name" value="L-SERYL-TRNA(SEC) SELENIUM TRANSFERASE"/>
    <property type="match status" value="1"/>
</dbReference>
<dbReference type="EMBL" id="JACHKZ010000005">
    <property type="protein sequence ID" value="MBB6577103.1"/>
    <property type="molecule type" value="Genomic_DNA"/>
</dbReference>
<dbReference type="NCBIfam" id="TIGR00474">
    <property type="entry name" value="selA"/>
    <property type="match status" value="1"/>
</dbReference>
<dbReference type="PANTHER" id="PTHR32328">
    <property type="entry name" value="L-SERYL-TRNA(SEC) SELENIUM TRANSFERASE"/>
    <property type="match status" value="1"/>
</dbReference>
<dbReference type="EC" id="2.9.1.1" evidence="8"/>
<evidence type="ECO:0000256" key="1">
    <source>
        <dbReference type="ARBA" id="ARBA00001933"/>
    </source>
</evidence>
<dbReference type="Gene3D" id="3.90.1150.180">
    <property type="match status" value="1"/>
</dbReference>
<comment type="similarity">
    <text evidence="7 8">Belongs to the SelA family.</text>
</comment>
<keyword evidence="3 8" id="KW-0808">Transferase</keyword>
<protein>
    <recommendedName>
        <fullName evidence="8">L-seryl-tRNA(Sec) selenium transferase</fullName>
        <ecNumber evidence="8">2.9.1.1</ecNumber>
    </recommendedName>
    <alternativeName>
        <fullName evidence="8">Selenocysteine synthase</fullName>
        <shortName evidence="8">Sec synthase</shortName>
    </alternativeName>
    <alternativeName>
        <fullName evidence="8">Selenocysteinyl-tRNA(Sec) synthase</fullName>
    </alternativeName>
</protein>
<dbReference type="InterPro" id="IPR004534">
    <property type="entry name" value="SelA_trans"/>
</dbReference>
<comment type="catalytic activity">
    <reaction evidence="8">
        <text>L-seryl-tRNA(Sec) + selenophosphate + H(+) = L-selenocysteinyl-tRNA(Sec) + phosphate</text>
        <dbReference type="Rhea" id="RHEA:22728"/>
        <dbReference type="Rhea" id="RHEA-COMP:9742"/>
        <dbReference type="Rhea" id="RHEA-COMP:9743"/>
        <dbReference type="ChEBI" id="CHEBI:15378"/>
        <dbReference type="ChEBI" id="CHEBI:16144"/>
        <dbReference type="ChEBI" id="CHEBI:43474"/>
        <dbReference type="ChEBI" id="CHEBI:78533"/>
        <dbReference type="ChEBI" id="CHEBI:78573"/>
        <dbReference type="EC" id="2.9.1.1"/>
    </reaction>
</comment>
<dbReference type="Pfam" id="PF12390">
    <property type="entry name" value="Se-cys_synth_N"/>
    <property type="match status" value="1"/>
</dbReference>
<evidence type="ECO:0000256" key="2">
    <source>
        <dbReference type="ARBA" id="ARBA00022490"/>
    </source>
</evidence>
<keyword evidence="11" id="KW-1185">Reference proteome</keyword>
<dbReference type="RefSeq" id="WP_184706235.1">
    <property type="nucleotide sequence ID" value="NZ_JACHKZ010000005.1"/>
</dbReference>
<dbReference type="InterPro" id="IPR018319">
    <property type="entry name" value="SelA-like"/>
</dbReference>
<organism evidence="10 11">
    <name type="scientific">Comamonas odontotermitis</name>
    <dbReference type="NCBI Taxonomy" id="379895"/>
    <lineage>
        <taxon>Bacteria</taxon>
        <taxon>Pseudomonadati</taxon>
        <taxon>Pseudomonadota</taxon>
        <taxon>Betaproteobacteria</taxon>
        <taxon>Burkholderiales</taxon>
        <taxon>Comamonadaceae</taxon>
        <taxon>Comamonas</taxon>
    </lineage>
</organism>
<feature type="domain" description="L-seryl-tRNA selenium transferase N-terminal" evidence="9">
    <location>
        <begin position="7"/>
        <end position="43"/>
    </location>
</feature>
<dbReference type="InterPro" id="IPR015421">
    <property type="entry name" value="PyrdxlP-dep_Trfase_major"/>
</dbReference>
<sequence length="470" mass="50475">MRTASPLPSVDKLLQHPRTAGLLAHYGKTQCTDAIRAALADARNQWLAAKDSQTAPGADILLDAAEQSLQQLFAPRLKAVYNLTGTVLHTNLGRALLPQEAIDAVVQALAAPSNLEYDLADGGRGDRDDLVEDLICRLTGAEAATIVNNNAAAVLLVLSTMALHKEVIVSRGELVEIGGAFRIPDVMTRAGATLVEVGTTNRTHERDYAEAISAQTAALMKVHCSNYAISGFTKSVPDADVANIAHSHQLPMIVDLGSGTLIDMRTWGLPYEVTVRETVEAGADIVTFSGDKLLGGPQAGIIVGKKSLIAQIKKNPLKRALRVGKLTLAALEPTLRLYLHPEQLADRLTTLRLFTRSAADMQQQAEVLQAPLQNALGTAYVVEPTAMSSQIGSGALPVESLPSHGLVIRSADPRRAGQLLQRLEAALRQLPRPVIGRLRQDALWLDLRCLEAANQSVFVENWEKLVLASD</sequence>
<evidence type="ECO:0000256" key="6">
    <source>
        <dbReference type="ARBA" id="ARBA00023266"/>
    </source>
</evidence>
<dbReference type="HAMAP" id="MF_00423">
    <property type="entry name" value="SelA"/>
    <property type="match status" value="1"/>
</dbReference>
<gene>
    <name evidence="8" type="primary">selA</name>
    <name evidence="10" type="ORF">HNP33_001154</name>
</gene>
<dbReference type="Proteomes" id="UP000562492">
    <property type="component" value="Unassembled WGS sequence"/>
</dbReference>
<reference evidence="10 11" key="1">
    <citation type="submission" date="2020-08" db="EMBL/GenBank/DDBJ databases">
        <title>Functional genomics of gut bacteria from endangered species of beetles.</title>
        <authorList>
            <person name="Carlos-Shanley C."/>
        </authorList>
    </citation>
    <scope>NUCLEOTIDE SEQUENCE [LARGE SCALE GENOMIC DNA]</scope>
    <source>
        <strain evidence="10 11">S00124</strain>
    </source>
</reference>
<feature type="modified residue" description="N6-(pyridoxal phosphate)lysine" evidence="8">
    <location>
        <position position="292"/>
    </location>
</feature>
<keyword evidence="2 8" id="KW-0963">Cytoplasm</keyword>
<proteinExistence type="inferred from homology"/>
<keyword evidence="5 8" id="KW-0648">Protein biosynthesis</keyword>
<keyword evidence="4 8" id="KW-0663">Pyridoxal phosphate</keyword>
<comment type="function">
    <text evidence="8">Converts seryl-tRNA(Sec) to selenocysteinyl-tRNA(Sec) required for selenoprotein biosynthesis.</text>
</comment>
<evidence type="ECO:0000256" key="5">
    <source>
        <dbReference type="ARBA" id="ARBA00022917"/>
    </source>
</evidence>
<dbReference type="InterPro" id="IPR015424">
    <property type="entry name" value="PyrdxlP-dep_Trfase"/>
</dbReference>
<comment type="caution">
    <text evidence="10">The sequence shown here is derived from an EMBL/GenBank/DDBJ whole genome shotgun (WGS) entry which is preliminary data.</text>
</comment>
<comment type="subcellular location">
    <subcellularLocation>
        <location evidence="8">Cytoplasm</location>
    </subcellularLocation>
</comment>
<dbReference type="Gene3D" id="3.40.640.10">
    <property type="entry name" value="Type I PLP-dependent aspartate aminotransferase-like (Major domain)"/>
    <property type="match status" value="1"/>
</dbReference>
<evidence type="ECO:0000256" key="4">
    <source>
        <dbReference type="ARBA" id="ARBA00022898"/>
    </source>
</evidence>
<evidence type="ECO:0000313" key="11">
    <source>
        <dbReference type="Proteomes" id="UP000562492"/>
    </source>
</evidence>
<comment type="pathway">
    <text evidence="8">Aminoacyl-tRNA biosynthesis; selenocysteinyl-tRNA(Sec) biosynthesis; selenocysteinyl-tRNA(Sec) from L-seryl-tRNA(Sec) (bacterial route): step 1/1.</text>
</comment>
<name>A0ABR6RD76_9BURK</name>
<evidence type="ECO:0000313" key="10">
    <source>
        <dbReference type="EMBL" id="MBB6577103.1"/>
    </source>
</evidence>
<dbReference type="InterPro" id="IPR025862">
    <property type="entry name" value="SelA_trans_N_dom"/>
</dbReference>
<evidence type="ECO:0000256" key="7">
    <source>
        <dbReference type="ARBA" id="ARBA00044507"/>
    </source>
</evidence>
<evidence type="ECO:0000256" key="3">
    <source>
        <dbReference type="ARBA" id="ARBA00022679"/>
    </source>
</evidence>
<evidence type="ECO:0000259" key="9">
    <source>
        <dbReference type="Pfam" id="PF12390"/>
    </source>
</evidence>
<dbReference type="Pfam" id="PF03841">
    <property type="entry name" value="SelA"/>
    <property type="match status" value="1"/>
</dbReference>
<dbReference type="GO" id="GO:0004125">
    <property type="term" value="F:L-seryl-tRNA(Sec) selenium transferase activity"/>
    <property type="evidence" value="ECO:0007669"/>
    <property type="project" value="UniProtKB-EC"/>
</dbReference>
<keyword evidence="6 8" id="KW-0711">Selenium</keyword>